<keyword evidence="2" id="KW-1185">Reference proteome</keyword>
<comment type="caution">
    <text evidence="1">The sequence shown here is derived from an EMBL/GenBank/DDBJ whole genome shotgun (WGS) entry which is preliminary data.</text>
</comment>
<dbReference type="EMBL" id="CM056820">
    <property type="protein sequence ID" value="KAJ8616144.1"/>
    <property type="molecule type" value="Genomic_DNA"/>
</dbReference>
<organism evidence="1 2">
    <name type="scientific">Persea americana</name>
    <name type="common">Avocado</name>
    <dbReference type="NCBI Taxonomy" id="3435"/>
    <lineage>
        <taxon>Eukaryota</taxon>
        <taxon>Viridiplantae</taxon>
        <taxon>Streptophyta</taxon>
        <taxon>Embryophyta</taxon>
        <taxon>Tracheophyta</taxon>
        <taxon>Spermatophyta</taxon>
        <taxon>Magnoliopsida</taxon>
        <taxon>Magnoliidae</taxon>
        <taxon>Laurales</taxon>
        <taxon>Lauraceae</taxon>
        <taxon>Persea</taxon>
    </lineage>
</organism>
<accession>A0ACC2K4W9</accession>
<gene>
    <name evidence="1" type="ORF">MRB53_035516</name>
</gene>
<sequence>MGRGRVQLKRIENKINRQVTFSKRRAGLLKKANEISVLCDADVALIVFSSRGKLTEYANNSTGSTIKAFATATAAETPLEAKLLAFLRDAQLCLHLGIQYVIFEGDSFIIWNNINTGACMPWWKKLQHALDQLPRWQTILVRRNKNRLADALVGTSPRNVIYFQERCLQEEQEAHRMATNLLEHTTRVLSNPNVGAS</sequence>
<evidence type="ECO:0000313" key="2">
    <source>
        <dbReference type="Proteomes" id="UP001234297"/>
    </source>
</evidence>
<reference evidence="1 2" key="1">
    <citation type="journal article" date="2022" name="Hortic Res">
        <title>A haplotype resolved chromosomal level avocado genome allows analysis of novel avocado genes.</title>
        <authorList>
            <person name="Nath O."/>
            <person name="Fletcher S.J."/>
            <person name="Hayward A."/>
            <person name="Shaw L.M."/>
            <person name="Masouleh A.K."/>
            <person name="Furtado A."/>
            <person name="Henry R.J."/>
            <person name="Mitter N."/>
        </authorList>
    </citation>
    <scope>NUCLEOTIDE SEQUENCE [LARGE SCALE GENOMIC DNA]</scope>
    <source>
        <strain evidence="2">cv. Hass</strain>
    </source>
</reference>
<proteinExistence type="predicted"/>
<protein>
    <submittedName>
        <fullName evidence="1">Uncharacterized protein</fullName>
    </submittedName>
</protein>
<name>A0ACC2K4W9_PERAE</name>
<evidence type="ECO:0000313" key="1">
    <source>
        <dbReference type="EMBL" id="KAJ8616144.1"/>
    </source>
</evidence>
<dbReference type="Proteomes" id="UP001234297">
    <property type="component" value="Chromosome 12"/>
</dbReference>